<dbReference type="Proteomes" id="UP000499080">
    <property type="component" value="Unassembled WGS sequence"/>
</dbReference>
<evidence type="ECO:0000313" key="1">
    <source>
        <dbReference type="EMBL" id="GBM66284.1"/>
    </source>
</evidence>
<comment type="caution">
    <text evidence="1">The sequence shown here is derived from an EMBL/GenBank/DDBJ whole genome shotgun (WGS) entry which is preliminary data.</text>
</comment>
<reference evidence="1 2" key="1">
    <citation type="journal article" date="2019" name="Sci. Rep.">
        <title>Orb-weaving spider Araneus ventricosus genome elucidates the spidroin gene catalogue.</title>
        <authorList>
            <person name="Kono N."/>
            <person name="Nakamura H."/>
            <person name="Ohtoshi R."/>
            <person name="Moran D.A.P."/>
            <person name="Shinohara A."/>
            <person name="Yoshida Y."/>
            <person name="Fujiwara M."/>
            <person name="Mori M."/>
            <person name="Tomita M."/>
            <person name="Arakawa K."/>
        </authorList>
    </citation>
    <scope>NUCLEOTIDE SEQUENCE [LARGE SCALE GENOMIC DNA]</scope>
</reference>
<sequence length="144" mass="16462">MLRNTITKRNTSQLTVIQTFHLSNQPSPLIPTITAPIRTIREDTAARNLIRFLSRDSNQISLLRKKRRFEVVGLMSVHLSAKVKIKAIKRLHSAGASVTRRDIVIKSPSYSLGIQFRSRLSVDQKETGDNGKCHLELRERELYL</sequence>
<organism evidence="1 2">
    <name type="scientific">Araneus ventricosus</name>
    <name type="common">Orbweaver spider</name>
    <name type="synonym">Epeira ventricosa</name>
    <dbReference type="NCBI Taxonomy" id="182803"/>
    <lineage>
        <taxon>Eukaryota</taxon>
        <taxon>Metazoa</taxon>
        <taxon>Ecdysozoa</taxon>
        <taxon>Arthropoda</taxon>
        <taxon>Chelicerata</taxon>
        <taxon>Arachnida</taxon>
        <taxon>Araneae</taxon>
        <taxon>Araneomorphae</taxon>
        <taxon>Entelegynae</taxon>
        <taxon>Araneoidea</taxon>
        <taxon>Araneidae</taxon>
        <taxon>Araneus</taxon>
    </lineage>
</organism>
<protein>
    <submittedName>
        <fullName evidence="1">Uncharacterized protein</fullName>
    </submittedName>
</protein>
<keyword evidence="2" id="KW-1185">Reference proteome</keyword>
<evidence type="ECO:0000313" key="2">
    <source>
        <dbReference type="Proteomes" id="UP000499080"/>
    </source>
</evidence>
<proteinExistence type="predicted"/>
<dbReference type="EMBL" id="BGPR01002017">
    <property type="protein sequence ID" value="GBM66284.1"/>
    <property type="molecule type" value="Genomic_DNA"/>
</dbReference>
<accession>A0A4Y2HLK9</accession>
<gene>
    <name evidence="1" type="ORF">AVEN_239543_1</name>
</gene>
<name>A0A4Y2HLK9_ARAVE</name>
<dbReference type="AlphaFoldDB" id="A0A4Y2HLK9"/>